<dbReference type="InterPro" id="IPR051045">
    <property type="entry name" value="TonB-dependent_transducer"/>
</dbReference>
<evidence type="ECO:0000256" key="4">
    <source>
        <dbReference type="ARBA" id="ARBA00022475"/>
    </source>
</evidence>
<evidence type="ECO:0000256" key="8">
    <source>
        <dbReference type="ARBA" id="ARBA00022989"/>
    </source>
</evidence>
<keyword evidence="12" id="KW-1185">Reference proteome</keyword>
<accession>A0ABT1FP32</accession>
<dbReference type="InterPro" id="IPR037682">
    <property type="entry name" value="TonB_C"/>
</dbReference>
<dbReference type="Proteomes" id="UP001204772">
    <property type="component" value="Unassembled WGS sequence"/>
</dbReference>
<sequence>MKFQVAIAFFLIFIVVQKGGECQNRDSVITKVYDLQPESFGLKGGEETVYTFTEKSPEFPGGTGALFQFIKANTKYPQTAQKEKASGTILLKFIVEKNGLISGERILYGDRADFKREALKLVKLMPLWQPGSQNGKPLRTFMTVPVKFCYGGCKD</sequence>
<evidence type="ECO:0000256" key="5">
    <source>
        <dbReference type="ARBA" id="ARBA00022519"/>
    </source>
</evidence>
<name>A0ABT1FP32_9BACT</name>
<dbReference type="NCBIfam" id="TIGR01352">
    <property type="entry name" value="tonB_Cterm"/>
    <property type="match status" value="1"/>
</dbReference>
<comment type="subcellular location">
    <subcellularLocation>
        <location evidence="1">Cell inner membrane</location>
        <topology evidence="1">Single-pass membrane protein</topology>
        <orientation evidence="1">Periplasmic side</orientation>
    </subcellularLocation>
</comment>
<evidence type="ECO:0000256" key="3">
    <source>
        <dbReference type="ARBA" id="ARBA00022448"/>
    </source>
</evidence>
<keyword evidence="7" id="KW-0653">Protein transport</keyword>
<dbReference type="PANTHER" id="PTHR33446">
    <property type="entry name" value="PROTEIN TONB-RELATED"/>
    <property type="match status" value="1"/>
</dbReference>
<dbReference type="InterPro" id="IPR006260">
    <property type="entry name" value="TonB/TolA_C"/>
</dbReference>
<keyword evidence="8" id="KW-1133">Transmembrane helix</keyword>
<evidence type="ECO:0000256" key="1">
    <source>
        <dbReference type="ARBA" id="ARBA00004383"/>
    </source>
</evidence>
<evidence type="ECO:0000256" key="7">
    <source>
        <dbReference type="ARBA" id="ARBA00022927"/>
    </source>
</evidence>
<evidence type="ECO:0000313" key="11">
    <source>
        <dbReference type="EMBL" id="MCP1383502.1"/>
    </source>
</evidence>
<evidence type="ECO:0000256" key="9">
    <source>
        <dbReference type="ARBA" id="ARBA00023136"/>
    </source>
</evidence>
<keyword evidence="4" id="KW-1003">Cell membrane</keyword>
<reference evidence="11 12" key="1">
    <citation type="submission" date="2022-06" db="EMBL/GenBank/DDBJ databases">
        <title>Runella sp. S5 genome sequencing.</title>
        <authorList>
            <person name="Park S."/>
        </authorList>
    </citation>
    <scope>NUCLEOTIDE SEQUENCE [LARGE SCALE GENOMIC DNA]</scope>
    <source>
        <strain evidence="11 12">S5</strain>
    </source>
</reference>
<dbReference type="PROSITE" id="PS52015">
    <property type="entry name" value="TONB_CTD"/>
    <property type="match status" value="1"/>
</dbReference>
<evidence type="ECO:0000259" key="10">
    <source>
        <dbReference type="PROSITE" id="PS52015"/>
    </source>
</evidence>
<dbReference type="Pfam" id="PF03544">
    <property type="entry name" value="TonB_C"/>
    <property type="match status" value="1"/>
</dbReference>
<dbReference type="PANTHER" id="PTHR33446:SF2">
    <property type="entry name" value="PROTEIN TONB"/>
    <property type="match status" value="1"/>
</dbReference>
<organism evidence="11 12">
    <name type="scientific">Runella salmonicolor</name>
    <dbReference type="NCBI Taxonomy" id="2950278"/>
    <lineage>
        <taxon>Bacteria</taxon>
        <taxon>Pseudomonadati</taxon>
        <taxon>Bacteroidota</taxon>
        <taxon>Cytophagia</taxon>
        <taxon>Cytophagales</taxon>
        <taxon>Spirosomataceae</taxon>
        <taxon>Runella</taxon>
    </lineage>
</organism>
<protein>
    <submittedName>
        <fullName evidence="11">Energy transducer TonB</fullName>
    </submittedName>
</protein>
<evidence type="ECO:0000256" key="2">
    <source>
        <dbReference type="ARBA" id="ARBA00006555"/>
    </source>
</evidence>
<dbReference type="RefSeq" id="WP_253528479.1">
    <property type="nucleotide sequence ID" value="NZ_JAMZEL010000005.1"/>
</dbReference>
<dbReference type="EMBL" id="JAMZEL010000005">
    <property type="protein sequence ID" value="MCP1383502.1"/>
    <property type="molecule type" value="Genomic_DNA"/>
</dbReference>
<gene>
    <name evidence="11" type="ORF">NCI00_13745</name>
</gene>
<proteinExistence type="inferred from homology"/>
<evidence type="ECO:0000256" key="6">
    <source>
        <dbReference type="ARBA" id="ARBA00022692"/>
    </source>
</evidence>
<dbReference type="SUPFAM" id="SSF74653">
    <property type="entry name" value="TolA/TonB C-terminal domain"/>
    <property type="match status" value="1"/>
</dbReference>
<feature type="domain" description="TonB C-terminal" evidence="10">
    <location>
        <begin position="61"/>
        <end position="155"/>
    </location>
</feature>
<comment type="similarity">
    <text evidence="2">Belongs to the TonB family.</text>
</comment>
<keyword evidence="3" id="KW-0813">Transport</keyword>
<keyword evidence="5" id="KW-0997">Cell inner membrane</keyword>
<dbReference type="Gene3D" id="3.30.1150.10">
    <property type="match status" value="1"/>
</dbReference>
<keyword evidence="9" id="KW-0472">Membrane</keyword>
<evidence type="ECO:0000313" key="12">
    <source>
        <dbReference type="Proteomes" id="UP001204772"/>
    </source>
</evidence>
<keyword evidence="6" id="KW-0812">Transmembrane</keyword>
<comment type="caution">
    <text evidence="11">The sequence shown here is derived from an EMBL/GenBank/DDBJ whole genome shotgun (WGS) entry which is preliminary data.</text>
</comment>